<evidence type="ECO:0000313" key="2">
    <source>
        <dbReference type="EMBL" id="WFG40356.1"/>
    </source>
</evidence>
<reference evidence="2" key="2">
    <citation type="journal article" date="2023" name="Nat. Commun.">
        <title>Cultivation of marine bacteria of the SAR202 clade.</title>
        <authorList>
            <person name="Lim Y."/>
            <person name="Seo J.H."/>
            <person name="Giovannoni S.J."/>
            <person name="Kang I."/>
            <person name="Cho J.C."/>
        </authorList>
    </citation>
    <scope>NUCLEOTIDE SEQUENCE</scope>
    <source>
        <strain evidence="2">JH1073</strain>
    </source>
</reference>
<reference evidence="3 4" key="1">
    <citation type="submission" date="2019-11" db="EMBL/GenBank/DDBJ databases">
        <authorList>
            <person name="Cho J.-C."/>
        </authorList>
    </citation>
    <scope>NUCLEOTIDE SEQUENCE [LARGE SCALE GENOMIC DNA]</scope>
    <source>
        <strain evidence="2 3">JH1073</strain>
        <strain evidence="1 4">JH702</strain>
    </source>
</reference>
<proteinExistence type="predicted"/>
<keyword evidence="3" id="KW-1185">Reference proteome</keyword>
<gene>
    <name evidence="1" type="ORF">GKO46_09245</name>
    <name evidence="2" type="ORF">GKO48_12290</name>
</gene>
<reference evidence="3" key="3">
    <citation type="submission" date="2023-06" db="EMBL/GenBank/DDBJ databases">
        <title>Pangenomics reveal diversification of enzyme families and niche specialization in globally abundant SAR202 bacteria.</title>
        <authorList>
            <person name="Saw J.H.W."/>
        </authorList>
    </citation>
    <scope>NUCLEOTIDE SEQUENCE [LARGE SCALE GENOMIC DNA]</scope>
    <source>
        <strain evidence="3">JH1073</strain>
    </source>
</reference>
<dbReference type="AlphaFoldDB" id="A0AAJ6CSK7"/>
<evidence type="ECO:0000313" key="1">
    <source>
        <dbReference type="EMBL" id="MDG0867253.1"/>
    </source>
</evidence>
<dbReference type="Proteomes" id="UP001219901">
    <property type="component" value="Chromosome"/>
</dbReference>
<dbReference type="EMBL" id="WMBE01000003">
    <property type="protein sequence ID" value="MDG0867253.1"/>
    <property type="molecule type" value="Genomic_DNA"/>
</dbReference>
<name>A0AAJ6CSK7_9CHLR</name>
<evidence type="ECO:0000313" key="4">
    <source>
        <dbReference type="Proteomes" id="UP001321249"/>
    </source>
</evidence>
<accession>A0AAJ6CSK7</accession>
<dbReference type="Proteomes" id="UP001321249">
    <property type="component" value="Unassembled WGS sequence"/>
</dbReference>
<dbReference type="EMBL" id="CP046147">
    <property type="protein sequence ID" value="WFG40356.1"/>
    <property type="molecule type" value="Genomic_DNA"/>
</dbReference>
<organism evidence="2 3">
    <name type="scientific">Candidatus Lucifugimonas marina</name>
    <dbReference type="NCBI Taxonomy" id="3038979"/>
    <lineage>
        <taxon>Bacteria</taxon>
        <taxon>Bacillati</taxon>
        <taxon>Chloroflexota</taxon>
        <taxon>Dehalococcoidia</taxon>
        <taxon>SAR202 cluster</taxon>
        <taxon>Candidatus Lucifugimonadales</taxon>
        <taxon>Candidatus Lucifugimonadaceae</taxon>
        <taxon>Candidatus Lucifugimonas</taxon>
    </lineage>
</organism>
<protein>
    <submittedName>
        <fullName evidence="2">Uncharacterized protein</fullName>
    </submittedName>
</protein>
<dbReference type="RefSeq" id="WP_342825440.1">
    <property type="nucleotide sequence ID" value="NZ_CP046146.1"/>
</dbReference>
<sequence length="60" mass="7355">MSRKFDSIKRTRVLLNLALDHFHQSQHFENSGDLEDARYELATAEEYRDMYWYRVKSETR</sequence>
<evidence type="ECO:0000313" key="3">
    <source>
        <dbReference type="Proteomes" id="UP001219901"/>
    </source>
</evidence>